<gene>
    <name evidence="1" type="ORF">CAUS1442_LOCUS4086</name>
</gene>
<dbReference type="AlphaFoldDB" id="A0A7R9WRE4"/>
<name>A0A7R9WRE4_9STRA</name>
<evidence type="ECO:0000313" key="1">
    <source>
        <dbReference type="EMBL" id="CAD8331987.1"/>
    </source>
</evidence>
<proteinExistence type="predicted"/>
<protein>
    <submittedName>
        <fullName evidence="1">Uncharacterized protein</fullName>
    </submittedName>
</protein>
<dbReference type="EMBL" id="HBEF01006580">
    <property type="protein sequence ID" value="CAD8331987.1"/>
    <property type="molecule type" value="Transcribed_RNA"/>
</dbReference>
<accession>A0A7R9WRE4</accession>
<organism evidence="1">
    <name type="scientific">Craspedostauros australis</name>
    <dbReference type="NCBI Taxonomy" id="1486917"/>
    <lineage>
        <taxon>Eukaryota</taxon>
        <taxon>Sar</taxon>
        <taxon>Stramenopiles</taxon>
        <taxon>Ochrophyta</taxon>
        <taxon>Bacillariophyta</taxon>
        <taxon>Bacillariophyceae</taxon>
        <taxon>Bacillariophycidae</taxon>
        <taxon>Naviculales</taxon>
        <taxon>Naviculaceae</taxon>
        <taxon>Craspedostauros</taxon>
    </lineage>
</organism>
<sequence>MLSTIYAQRILPCSSPKPDSAQACAASVRCRIRHPGYDLCSPAVSHFATPFASLPGCRKHLESGMRTSWVKYFNQFRLADRITISDRDSNMSGLMTSTR</sequence>
<reference evidence="1" key="1">
    <citation type="submission" date="2021-01" db="EMBL/GenBank/DDBJ databases">
        <authorList>
            <person name="Corre E."/>
            <person name="Pelletier E."/>
            <person name="Niang G."/>
            <person name="Scheremetjew M."/>
            <person name="Finn R."/>
            <person name="Kale V."/>
            <person name="Holt S."/>
            <person name="Cochrane G."/>
            <person name="Meng A."/>
            <person name="Brown T."/>
            <person name="Cohen L."/>
        </authorList>
    </citation>
    <scope>NUCLEOTIDE SEQUENCE</scope>
    <source>
        <strain evidence="1">CCMP3328</strain>
    </source>
</reference>